<dbReference type="EMBL" id="DXEX01000110">
    <property type="protein sequence ID" value="HIX59024.1"/>
    <property type="molecule type" value="Genomic_DNA"/>
</dbReference>
<protein>
    <recommendedName>
        <fullName evidence="3">HlyD family secretion protein</fullName>
    </recommendedName>
</protein>
<dbReference type="Proteomes" id="UP000886817">
    <property type="component" value="Unassembled WGS sequence"/>
</dbReference>
<evidence type="ECO:0000313" key="2">
    <source>
        <dbReference type="Proteomes" id="UP000886817"/>
    </source>
</evidence>
<gene>
    <name evidence="1" type="ORF">IAA45_04825</name>
</gene>
<proteinExistence type="predicted"/>
<evidence type="ECO:0008006" key="3">
    <source>
        <dbReference type="Google" id="ProtNLM"/>
    </source>
</evidence>
<feature type="non-terminal residue" evidence="1">
    <location>
        <position position="1"/>
    </location>
</feature>
<dbReference type="AlphaFoldDB" id="A0A9D1WH11"/>
<reference evidence="1" key="2">
    <citation type="submission" date="2021-04" db="EMBL/GenBank/DDBJ databases">
        <authorList>
            <person name="Gilroy R."/>
        </authorList>
    </citation>
    <scope>NUCLEOTIDE SEQUENCE</scope>
    <source>
        <strain evidence="1">ChiSjej1B19-8411</strain>
    </source>
</reference>
<accession>A0A9D1WH11</accession>
<evidence type="ECO:0000313" key="1">
    <source>
        <dbReference type="EMBL" id="HIX59024.1"/>
    </source>
</evidence>
<comment type="caution">
    <text evidence="1">The sequence shown here is derived from an EMBL/GenBank/DDBJ whole genome shotgun (WGS) entry which is preliminary data.</text>
</comment>
<reference evidence="1" key="1">
    <citation type="journal article" date="2021" name="PeerJ">
        <title>Extensive microbial diversity within the chicken gut microbiome revealed by metagenomics and culture.</title>
        <authorList>
            <person name="Gilroy R."/>
            <person name="Ravi A."/>
            <person name="Getino M."/>
            <person name="Pursley I."/>
            <person name="Horton D.L."/>
            <person name="Alikhan N.F."/>
            <person name="Baker D."/>
            <person name="Gharbi K."/>
            <person name="Hall N."/>
            <person name="Watson M."/>
            <person name="Adriaenssens E.M."/>
            <person name="Foster-Nyarko E."/>
            <person name="Jarju S."/>
            <person name="Secka A."/>
            <person name="Antonio M."/>
            <person name="Oren A."/>
            <person name="Chaudhuri R.R."/>
            <person name="La Ragione R."/>
            <person name="Hildebrand F."/>
            <person name="Pallen M.J."/>
        </authorList>
    </citation>
    <scope>NUCLEOTIDE SEQUENCE</scope>
    <source>
        <strain evidence="1">ChiSjej1B19-8411</strain>
    </source>
</reference>
<organism evidence="1 2">
    <name type="scientific">Candidatus Blautia gallistercoris</name>
    <dbReference type="NCBI Taxonomy" id="2838490"/>
    <lineage>
        <taxon>Bacteria</taxon>
        <taxon>Bacillati</taxon>
        <taxon>Bacillota</taxon>
        <taxon>Clostridia</taxon>
        <taxon>Lachnospirales</taxon>
        <taxon>Lachnospiraceae</taxon>
        <taxon>Blautia</taxon>
    </lineage>
</organism>
<sequence>YELEGNILQYAGAAYNTDSLTDSTQFGEEETGETSSDNVQASTVSYGSQNIHQAASDGIILYSMDGYEGKTVDTLTSADFDQNAYQKVNLKTDEAVESGQEVYTIITDEAWSLIIPLTERQASDLADRTSIKVKFLKDGISQMGDIEVIEIDGSTYGKLDFNKGLIRYASDRFLDIELVTNIQSGLKIPLSAIVSKDFYVIPSEYATMGGDSNQLGFLKQTDGGSSTEFVSPTIYGFKDDCYYVEKSSFSQGDVLSLPDSADQYVIGETGALEGVFCINQGYPVFRMISILDQNDEFAIVETGTSYGLSQYDYIVQDGSQVREDDLVQ</sequence>
<name>A0A9D1WH11_9FIRM</name>